<organism evidence="1 2">
    <name type="scientific">Cordylochernes scorpioides</name>
    <dbReference type="NCBI Taxonomy" id="51811"/>
    <lineage>
        <taxon>Eukaryota</taxon>
        <taxon>Metazoa</taxon>
        <taxon>Ecdysozoa</taxon>
        <taxon>Arthropoda</taxon>
        <taxon>Chelicerata</taxon>
        <taxon>Arachnida</taxon>
        <taxon>Pseudoscorpiones</taxon>
        <taxon>Cheliferoidea</taxon>
        <taxon>Chernetidae</taxon>
        <taxon>Cordylochernes</taxon>
    </lineage>
</organism>
<dbReference type="PROSITE" id="PS51257">
    <property type="entry name" value="PROKAR_LIPOPROTEIN"/>
    <property type="match status" value="1"/>
</dbReference>
<sequence>MNVGKRANQPAGCFLQESVCATFGAGLSTACVVDVGDQKISVACVEDGISHRSSRYVPPSWWQCRCCCWMLFHRGHRIHQEFGGSDLTLLFHRLLQQCGFPYQECQPLTSRLDAALLTQLKETFCHVNLVRHLSSCSFYAQLYFLINFDSLR</sequence>
<gene>
    <name evidence="1" type="ORF">LAZ67_3005239</name>
</gene>
<dbReference type="Pfam" id="PF00022">
    <property type="entry name" value="Actin"/>
    <property type="match status" value="1"/>
</dbReference>
<proteinExistence type="predicted"/>
<dbReference type="EMBL" id="CP092865">
    <property type="protein sequence ID" value="UYV65723.1"/>
    <property type="molecule type" value="Genomic_DNA"/>
</dbReference>
<dbReference type="Gene3D" id="3.90.640.10">
    <property type="entry name" value="Actin, Chain A, domain 4"/>
    <property type="match status" value="1"/>
</dbReference>
<dbReference type="SUPFAM" id="SSF53067">
    <property type="entry name" value="Actin-like ATPase domain"/>
    <property type="match status" value="1"/>
</dbReference>
<dbReference type="Gene3D" id="3.30.420.580">
    <property type="match status" value="1"/>
</dbReference>
<dbReference type="InterPro" id="IPR004000">
    <property type="entry name" value="Actin"/>
</dbReference>
<dbReference type="Proteomes" id="UP001235939">
    <property type="component" value="Chromosome 03"/>
</dbReference>
<evidence type="ECO:0000313" key="2">
    <source>
        <dbReference type="Proteomes" id="UP001235939"/>
    </source>
</evidence>
<dbReference type="InterPro" id="IPR043129">
    <property type="entry name" value="ATPase_NBD"/>
</dbReference>
<evidence type="ECO:0000313" key="1">
    <source>
        <dbReference type="EMBL" id="UYV65723.1"/>
    </source>
</evidence>
<reference evidence="1 2" key="1">
    <citation type="submission" date="2022-01" db="EMBL/GenBank/DDBJ databases">
        <title>A chromosomal length assembly of Cordylochernes scorpioides.</title>
        <authorList>
            <person name="Zeh D."/>
            <person name="Zeh J."/>
        </authorList>
    </citation>
    <scope>NUCLEOTIDE SEQUENCE [LARGE SCALE GENOMIC DNA]</scope>
    <source>
        <strain evidence="1">IN4F17</strain>
        <tissue evidence="1">Whole Body</tissue>
    </source>
</reference>
<protein>
    <submittedName>
        <fullName evidence="1">ACTR8</fullName>
    </submittedName>
</protein>
<accession>A0ABY6KAZ6</accession>
<keyword evidence="2" id="KW-1185">Reference proteome</keyword>
<name>A0ABY6KAZ6_9ARAC</name>